<keyword evidence="6" id="KW-0799">Topoisomerase</keyword>
<keyword evidence="8 11" id="KW-0413">Isomerase</keyword>
<comment type="caution">
    <text evidence="11">The sequence shown here is derived from an EMBL/GenBank/DDBJ whole genome shotgun (WGS) entry which is preliminary data.</text>
</comment>
<dbReference type="Proteomes" id="UP000730618">
    <property type="component" value="Unassembled WGS sequence"/>
</dbReference>
<dbReference type="InterPro" id="IPR003594">
    <property type="entry name" value="HATPase_dom"/>
</dbReference>
<dbReference type="PANTHER" id="PTHR45866:SF1">
    <property type="entry name" value="DNA GYRASE SUBUNIT B, MITOCHONDRIAL"/>
    <property type="match status" value="1"/>
</dbReference>
<keyword evidence="9" id="KW-0175">Coiled coil</keyword>
<evidence type="ECO:0000256" key="5">
    <source>
        <dbReference type="ARBA" id="ARBA00022840"/>
    </source>
</evidence>
<evidence type="ECO:0000256" key="9">
    <source>
        <dbReference type="SAM" id="Coils"/>
    </source>
</evidence>
<dbReference type="CDD" id="cd00090">
    <property type="entry name" value="HTH_ARSR"/>
    <property type="match status" value="1"/>
</dbReference>
<evidence type="ECO:0000256" key="2">
    <source>
        <dbReference type="ARBA" id="ARBA00010708"/>
    </source>
</evidence>
<comment type="similarity">
    <text evidence="2">Belongs to the type II topoisomerase GyrB family.</text>
</comment>
<evidence type="ECO:0000256" key="8">
    <source>
        <dbReference type="ARBA" id="ARBA00023235"/>
    </source>
</evidence>
<evidence type="ECO:0000259" key="10">
    <source>
        <dbReference type="SMART" id="SM00387"/>
    </source>
</evidence>
<dbReference type="InterPro" id="IPR011991">
    <property type="entry name" value="ArsR-like_HTH"/>
</dbReference>
<reference evidence="11 12" key="1">
    <citation type="submission" date="2021-06" db="EMBL/GenBank/DDBJ databases">
        <authorList>
            <person name="Criscuolo A."/>
        </authorList>
    </citation>
    <scope>NUCLEOTIDE SEQUENCE [LARGE SCALE GENOMIC DNA]</scope>
    <source>
        <strain evidence="12">CIP 111802</strain>
    </source>
</reference>
<feature type="domain" description="Histidine kinase/HSP90-like ATPase" evidence="10">
    <location>
        <begin position="201"/>
        <end position="344"/>
    </location>
</feature>
<comment type="catalytic activity">
    <reaction evidence="1">
        <text>ATP-dependent breakage, passage and rejoining of double-stranded DNA.</text>
        <dbReference type="EC" id="5.6.2.2"/>
    </reaction>
</comment>
<sequence length="373" mass="40539">MNRDYGAELDALKAQLAELDKLVRHIAGLEGKPAAEEATGRAEKEVFTHGSGNGAESCAIYFSGSYRSGDQTVRLEPQERQSDEVLGLNRAKAAKVLSALGHKQRLDLLLEVWNEALTGAELVERLNMGTTGQLYHHLKALTGADLLIQEERGGRYTVPAHRRFPLLLLLSAVSDLIDTSDYIDMTEARNEAHSYLGAATKEGYDLHQLLWAVVDNSVLEHQAGYCSEVGIYLHDDGSVTVADNGRGIPTRLLPQTGQPAVQSVMTKLDLLGDLKTSFVAPGAEKGISIAVVNALSRTLSVEIRIDGSICRQEYRHGIPQSGLMTVGETNETGTTVTFKPNSDLFAGRFDKAAIEARAGELMEAYPGLRLRIQ</sequence>
<gene>
    <name evidence="11" type="primary">gyrB_1</name>
    <name evidence="11" type="ORF">PAECIP111802_01681</name>
</gene>
<protein>
    <recommendedName>
        <fullName evidence="3">DNA topoisomerase (ATP-hydrolyzing)</fullName>
        <ecNumber evidence="3">5.6.2.2</ecNumber>
    </recommendedName>
</protein>
<keyword evidence="7" id="KW-0238">DNA-binding</keyword>
<evidence type="ECO:0000313" key="12">
    <source>
        <dbReference type="Proteomes" id="UP000730618"/>
    </source>
</evidence>
<dbReference type="EMBL" id="CAJVCE010000004">
    <property type="protein sequence ID" value="CAG7630844.1"/>
    <property type="molecule type" value="Genomic_DNA"/>
</dbReference>
<dbReference type="PANTHER" id="PTHR45866">
    <property type="entry name" value="DNA GYRASE/TOPOISOMERASE SUBUNIT B"/>
    <property type="match status" value="1"/>
</dbReference>
<evidence type="ECO:0000256" key="1">
    <source>
        <dbReference type="ARBA" id="ARBA00000185"/>
    </source>
</evidence>
<accession>A0ABM8VEC3</accession>
<evidence type="ECO:0000313" key="11">
    <source>
        <dbReference type="EMBL" id="CAG7630844.1"/>
    </source>
</evidence>
<dbReference type="RefSeq" id="WP_218098038.1">
    <property type="nucleotide sequence ID" value="NZ_CAJVCE010000004.1"/>
</dbReference>
<evidence type="ECO:0000256" key="3">
    <source>
        <dbReference type="ARBA" id="ARBA00012895"/>
    </source>
</evidence>
<keyword evidence="12" id="KW-1185">Reference proteome</keyword>
<evidence type="ECO:0000256" key="4">
    <source>
        <dbReference type="ARBA" id="ARBA00022741"/>
    </source>
</evidence>
<name>A0ABM8VEC3_9BACL</name>
<dbReference type="GO" id="GO:0003918">
    <property type="term" value="F:DNA topoisomerase type II (double strand cut, ATP-hydrolyzing) activity"/>
    <property type="evidence" value="ECO:0007669"/>
    <property type="project" value="UniProtKB-EC"/>
</dbReference>
<proteinExistence type="inferred from homology"/>
<dbReference type="SMART" id="SM00387">
    <property type="entry name" value="HATPase_c"/>
    <property type="match status" value="1"/>
</dbReference>
<organism evidence="11 12">
    <name type="scientific">Paenibacillus allorhizosphaerae</name>
    <dbReference type="NCBI Taxonomy" id="2849866"/>
    <lineage>
        <taxon>Bacteria</taxon>
        <taxon>Bacillati</taxon>
        <taxon>Bacillota</taxon>
        <taxon>Bacilli</taxon>
        <taxon>Bacillales</taxon>
        <taxon>Paenibacillaceae</taxon>
        <taxon>Paenibacillus</taxon>
    </lineage>
</organism>
<keyword evidence="4" id="KW-0547">Nucleotide-binding</keyword>
<keyword evidence="5" id="KW-0067">ATP-binding</keyword>
<dbReference type="EC" id="5.6.2.2" evidence="3"/>
<evidence type="ECO:0000256" key="7">
    <source>
        <dbReference type="ARBA" id="ARBA00023125"/>
    </source>
</evidence>
<dbReference type="Pfam" id="PF02518">
    <property type="entry name" value="HATPase_c"/>
    <property type="match status" value="1"/>
</dbReference>
<feature type="coiled-coil region" evidence="9">
    <location>
        <begin position="2"/>
        <end position="32"/>
    </location>
</feature>
<evidence type="ECO:0000256" key="6">
    <source>
        <dbReference type="ARBA" id="ARBA00023029"/>
    </source>
</evidence>